<reference evidence="3" key="1">
    <citation type="submission" date="2018-05" db="EMBL/GenBank/DDBJ databases">
        <authorList>
            <person name="Liu B.-T."/>
        </authorList>
    </citation>
    <scope>NUCLEOTIDE SEQUENCE [LARGE SCALE GENOMIC DNA]</scope>
    <source>
        <strain evidence="3">WD6-1</strain>
    </source>
</reference>
<protein>
    <submittedName>
        <fullName evidence="2">Uncharacterized protein</fullName>
    </submittedName>
</protein>
<gene>
    <name evidence="2" type="ORF">DDZ18_12620</name>
</gene>
<dbReference type="AlphaFoldDB" id="A0A2U2BRG5"/>
<feature type="compositionally biased region" description="Low complexity" evidence="1">
    <location>
        <begin position="1"/>
        <end position="14"/>
    </location>
</feature>
<proteinExistence type="predicted"/>
<evidence type="ECO:0000256" key="1">
    <source>
        <dbReference type="SAM" id="MobiDB-lite"/>
    </source>
</evidence>
<feature type="compositionally biased region" description="Low complexity" evidence="1">
    <location>
        <begin position="21"/>
        <end position="32"/>
    </location>
</feature>
<organism evidence="2 3">
    <name type="scientific">Marinicauda salina</name>
    <dbReference type="NCBI Taxonomy" id="2135793"/>
    <lineage>
        <taxon>Bacteria</taxon>
        <taxon>Pseudomonadati</taxon>
        <taxon>Pseudomonadota</taxon>
        <taxon>Alphaproteobacteria</taxon>
        <taxon>Maricaulales</taxon>
        <taxon>Maricaulaceae</taxon>
        <taxon>Marinicauda</taxon>
    </lineage>
</organism>
<accession>A0A2U2BRG5</accession>
<dbReference type="EMBL" id="QEXV01000006">
    <property type="protein sequence ID" value="PWE16604.1"/>
    <property type="molecule type" value="Genomic_DNA"/>
</dbReference>
<comment type="caution">
    <text evidence="2">The sequence shown here is derived from an EMBL/GenBank/DDBJ whole genome shotgun (WGS) entry which is preliminary data.</text>
</comment>
<evidence type="ECO:0000313" key="3">
    <source>
        <dbReference type="Proteomes" id="UP000245168"/>
    </source>
</evidence>
<feature type="compositionally biased region" description="Basic residues" evidence="1">
    <location>
        <begin position="33"/>
        <end position="43"/>
    </location>
</feature>
<feature type="region of interest" description="Disordered" evidence="1">
    <location>
        <begin position="1"/>
        <end position="48"/>
    </location>
</feature>
<keyword evidence="3" id="KW-1185">Reference proteome</keyword>
<evidence type="ECO:0000313" key="2">
    <source>
        <dbReference type="EMBL" id="PWE16604.1"/>
    </source>
</evidence>
<dbReference type="Proteomes" id="UP000245168">
    <property type="component" value="Unassembled WGS sequence"/>
</dbReference>
<name>A0A2U2BRG5_9PROT</name>
<sequence>MFRPPRAAAGGLRAAGRDPRPASSRPCSWRSSPRSRRRARRSGRREVPLRKAALRIAAQDWPSIA</sequence>